<dbReference type="InterPro" id="IPR026870">
    <property type="entry name" value="Zinc_ribbon_dom"/>
</dbReference>
<evidence type="ECO:0000313" key="6">
    <source>
        <dbReference type="Proteomes" id="UP000290475"/>
    </source>
</evidence>
<dbReference type="Pfam" id="PF13240">
    <property type="entry name" value="Zn_Ribbon_1"/>
    <property type="match status" value="1"/>
</dbReference>
<reference evidence="4 6" key="1">
    <citation type="submission" date="2017-01" db="EMBL/GenBank/DDBJ databases">
        <title>Lactobacillus chiayiensis sp. nov., a lactic acid bacterium isolated from compost.</title>
        <authorList>
            <person name="Huang C.-H."/>
        </authorList>
    </citation>
    <scope>NUCLEOTIDE SEQUENCE [LARGE SCALE GENOMIC DNA]</scope>
    <source>
        <strain evidence="4">Chh01</strain>
        <strain evidence="6">chh01</strain>
    </source>
</reference>
<dbReference type="AlphaFoldDB" id="A0A4Q1U637"/>
<evidence type="ECO:0000313" key="7">
    <source>
        <dbReference type="Proteomes" id="UP001164790"/>
    </source>
</evidence>
<dbReference type="Proteomes" id="UP000290475">
    <property type="component" value="Unassembled WGS sequence"/>
</dbReference>
<dbReference type="RefSeq" id="WP_167470167.1">
    <property type="nucleotide sequence ID" value="NZ_CP074378.1"/>
</dbReference>
<feature type="transmembrane region" description="Helical" evidence="2">
    <location>
        <begin position="319"/>
        <end position="338"/>
    </location>
</feature>
<evidence type="ECO:0000256" key="2">
    <source>
        <dbReference type="SAM" id="Phobius"/>
    </source>
</evidence>
<feature type="transmembrane region" description="Helical" evidence="2">
    <location>
        <begin position="286"/>
        <end position="307"/>
    </location>
</feature>
<evidence type="ECO:0000313" key="4">
    <source>
        <dbReference type="EMBL" id="RXT26813.1"/>
    </source>
</evidence>
<feature type="transmembrane region" description="Helical" evidence="2">
    <location>
        <begin position="129"/>
        <end position="148"/>
    </location>
</feature>
<dbReference type="EMBL" id="MSSM01000011">
    <property type="protein sequence ID" value="RXT26813.1"/>
    <property type="molecule type" value="Genomic_DNA"/>
</dbReference>
<organism evidence="4 6">
    <name type="scientific">Lacticaseibacillus chiayiensis</name>
    <dbReference type="NCBI Taxonomy" id="2100821"/>
    <lineage>
        <taxon>Bacteria</taxon>
        <taxon>Bacillati</taxon>
        <taxon>Bacillota</taxon>
        <taxon>Bacilli</taxon>
        <taxon>Lactobacillales</taxon>
        <taxon>Lactobacillaceae</taxon>
        <taxon>Lacticaseibacillus</taxon>
    </lineage>
</organism>
<gene>
    <name evidence="4" type="ORF">BVJ53_05520</name>
    <name evidence="5" type="ORF">OFW50_09840</name>
</gene>
<name>A0A4Q1U637_9LACO</name>
<keyword evidence="2" id="KW-0812">Transmembrane</keyword>
<accession>A0A4Q1U637</accession>
<feature type="compositionally biased region" description="Low complexity" evidence="1">
    <location>
        <begin position="40"/>
        <end position="56"/>
    </location>
</feature>
<dbReference type="Proteomes" id="UP001164790">
    <property type="component" value="Chromosome"/>
</dbReference>
<protein>
    <submittedName>
        <fullName evidence="5">Zinc ribbon domain-containing protein</fullName>
    </submittedName>
</protein>
<feature type="transmembrane region" description="Helical" evidence="2">
    <location>
        <begin position="104"/>
        <end position="123"/>
    </location>
</feature>
<feature type="region of interest" description="Disordered" evidence="1">
    <location>
        <begin position="40"/>
        <end position="85"/>
    </location>
</feature>
<sequence length="372" mass="40198">MAETMRYCPNCGFKIPAGVKFCPNCGMDLVQFDARLAAQSATQQTQSSPTRQQVQRGRSRMQEAAGDAVRESQPEATGRLRRQQGKTSDLKKSLVLTDDSFQHFLDWLATHIVYTLIGALILFCVFSFSVWLGWLLAVISIVAVYVVANRRIVAPYQSKFNAESPDDEDIWTMPQSGAVGQGPSYATMTGGQTAGSPWPRGMTDNGPQHWWTKMASRPRRRGGLIWIVYLLAAFVALIAAYTWPFGATGVGTTAVGGTLYDLVRSANTLAETAAANGTLSSAKANLPYLALILAGFGPALGLLFGFFRSRGMMRFSGMLGLLGYASLYFAYAPLMSSGSNQIQGLLNPGIGYSIGIGAALVMFVTARLLPRD</sequence>
<dbReference type="EMBL" id="CP107523">
    <property type="protein sequence ID" value="UYN55779.1"/>
    <property type="molecule type" value="Genomic_DNA"/>
</dbReference>
<keyword evidence="2" id="KW-0472">Membrane</keyword>
<evidence type="ECO:0000256" key="1">
    <source>
        <dbReference type="SAM" id="MobiDB-lite"/>
    </source>
</evidence>
<evidence type="ECO:0000313" key="5">
    <source>
        <dbReference type="EMBL" id="UYN55779.1"/>
    </source>
</evidence>
<feature type="transmembrane region" description="Helical" evidence="2">
    <location>
        <begin position="223"/>
        <end position="243"/>
    </location>
</feature>
<evidence type="ECO:0000259" key="3">
    <source>
        <dbReference type="Pfam" id="PF13240"/>
    </source>
</evidence>
<keyword evidence="7" id="KW-1185">Reference proteome</keyword>
<feature type="domain" description="Zinc-ribbon" evidence="3">
    <location>
        <begin position="7"/>
        <end position="28"/>
    </location>
</feature>
<proteinExistence type="predicted"/>
<feature type="transmembrane region" description="Helical" evidence="2">
    <location>
        <begin position="350"/>
        <end position="369"/>
    </location>
</feature>
<reference evidence="5" key="2">
    <citation type="submission" date="2022-10" db="EMBL/GenBank/DDBJ databases">
        <title>Comparative genomic analysis and in-vitro probiotic properties of the potential probiotic L. chiayiensis AACE 3.</title>
        <authorList>
            <person name="Kang X."/>
        </authorList>
    </citation>
    <scope>NUCLEOTIDE SEQUENCE</scope>
    <source>
        <strain evidence="5">AACE 3</strain>
    </source>
</reference>
<keyword evidence="2" id="KW-1133">Transmembrane helix</keyword>